<keyword evidence="10 11" id="KW-0539">Nucleus</keyword>
<dbReference type="STRING" id="3694.A0A3N7G7Y6"/>
<dbReference type="InterPro" id="IPR036465">
    <property type="entry name" value="vWFA_dom_sf"/>
</dbReference>
<evidence type="ECO:0000256" key="8">
    <source>
        <dbReference type="ARBA" id="ARBA00023163"/>
    </source>
</evidence>
<dbReference type="GO" id="GO:0005675">
    <property type="term" value="C:transcription factor TFIIH holo complex"/>
    <property type="evidence" value="ECO:0007669"/>
    <property type="project" value="UniProtKB-UniRule"/>
</dbReference>
<evidence type="ECO:0000256" key="1">
    <source>
        <dbReference type="ARBA" id="ARBA00004123"/>
    </source>
</evidence>
<dbReference type="GO" id="GO:0006289">
    <property type="term" value="P:nucleotide-excision repair"/>
    <property type="evidence" value="ECO:0007669"/>
    <property type="project" value="UniProtKB-UniRule"/>
</dbReference>
<keyword evidence="5 11" id="KW-0863">Zinc-finger</keyword>
<keyword evidence="9 11" id="KW-0234">DNA repair</keyword>
<comment type="similarity">
    <text evidence="2 11">Belongs to the TFB4 family.</text>
</comment>
<dbReference type="PANTHER" id="PTHR12831">
    <property type="entry name" value="TRANSCRIPTION INITIATION FACTOR IIH TFIIH , POLYPEPTIDE 3-RELATED"/>
    <property type="match status" value="1"/>
</dbReference>
<comment type="function">
    <text evidence="11">Component of the general transcription and DNA repair factor IIH (TFIIH) core complex, which is involved in general and transcription-coupled nucleotide excision repair (NER) of damaged DNA and, when complexed to CAK, in RNA transcription by RNA polymerase II. In NER, TFIIH acts by opening DNA around the lesion to allow the excision of the damaged oligonucleotide and its replacement by a new DNA fragment. In transcription, TFIIH has an essential role in transcription initiation. When the pre-initiation complex (PIC) has been established, TFIIH is required for promoter opening and promoter escape. Phosphorylation of the C-terminal tail (CTD) of the largest subunit of RNA polymerase II by the kinase module CAK controls the initiation of transcription.</text>
</comment>
<evidence type="ECO:0000313" key="12">
    <source>
        <dbReference type="EMBL" id="RQP02446.1"/>
    </source>
</evidence>
<proteinExistence type="inferred from homology"/>
<evidence type="ECO:0000256" key="3">
    <source>
        <dbReference type="ARBA" id="ARBA00022723"/>
    </source>
</evidence>
<gene>
    <name evidence="12" type="ORF">POPTR_017G155100</name>
</gene>
<keyword evidence="3 11" id="KW-0479">Metal-binding</keyword>
<evidence type="ECO:0000256" key="7">
    <source>
        <dbReference type="ARBA" id="ARBA00023015"/>
    </source>
</evidence>
<evidence type="ECO:0000256" key="10">
    <source>
        <dbReference type="ARBA" id="ARBA00023242"/>
    </source>
</evidence>
<evidence type="ECO:0000256" key="2">
    <source>
        <dbReference type="ARBA" id="ARBA00005273"/>
    </source>
</evidence>
<evidence type="ECO:0000256" key="11">
    <source>
        <dbReference type="RuleBase" id="RU368090"/>
    </source>
</evidence>
<comment type="subunit">
    <text evidence="11">Component of the 7-subunit TFIIH core complex composed of XPB, XPD, TFB1/GTF2H1, GTF2H2/P44, TFB4/GTF2H3, TFB2/GTF2H4 and TFB5/GTF2H5, which is active in NER. The core complex associates with the 3-subunit CDK-activating kinase (CAK) module composed of CYCH1/cyclin H1, CDKD and MAT1/At4g30820 to form the 10-subunit holoenzyme (holo-TFIIH) active in transcription.</text>
</comment>
<dbReference type="GO" id="GO:0000439">
    <property type="term" value="C:transcription factor TFIIH core complex"/>
    <property type="evidence" value="ECO:0007669"/>
    <property type="project" value="UniProtKB-UniRule"/>
</dbReference>
<organism evidence="12 13">
    <name type="scientific">Populus trichocarpa</name>
    <name type="common">Western balsam poplar</name>
    <name type="synonym">Populus balsamifera subsp. trichocarpa</name>
    <dbReference type="NCBI Taxonomy" id="3694"/>
    <lineage>
        <taxon>Eukaryota</taxon>
        <taxon>Viridiplantae</taxon>
        <taxon>Streptophyta</taxon>
        <taxon>Embryophyta</taxon>
        <taxon>Tracheophyta</taxon>
        <taxon>Spermatophyta</taxon>
        <taxon>Magnoliopsida</taxon>
        <taxon>eudicotyledons</taxon>
        <taxon>Gunneridae</taxon>
        <taxon>Pentapetalae</taxon>
        <taxon>rosids</taxon>
        <taxon>fabids</taxon>
        <taxon>Malpighiales</taxon>
        <taxon>Salicaceae</taxon>
        <taxon>Saliceae</taxon>
        <taxon>Populus</taxon>
    </lineage>
</organism>
<dbReference type="EMBL" id="CM009306">
    <property type="protein sequence ID" value="RQP02446.1"/>
    <property type="molecule type" value="Genomic_DNA"/>
</dbReference>
<evidence type="ECO:0000256" key="6">
    <source>
        <dbReference type="ARBA" id="ARBA00022833"/>
    </source>
</evidence>
<evidence type="ECO:0000256" key="5">
    <source>
        <dbReference type="ARBA" id="ARBA00022771"/>
    </source>
</evidence>
<dbReference type="Pfam" id="PF03850">
    <property type="entry name" value="Tfb4"/>
    <property type="match status" value="1"/>
</dbReference>
<accession>A0A3N7G7Y6</accession>
<keyword evidence="13" id="KW-1185">Reference proteome</keyword>
<dbReference type="AlphaFoldDB" id="A0A3N7G7Y6"/>
<protein>
    <recommendedName>
        <fullName evidence="11">General transcription and DNA repair factor IIH subunit TFB4</fullName>
    </recommendedName>
    <alternativeName>
        <fullName evidence="11">RNA polymerase II transcription factor B subunit 4</fullName>
    </alternativeName>
</protein>
<reference evidence="12 13" key="1">
    <citation type="journal article" date="2006" name="Science">
        <title>The genome of black cottonwood, Populus trichocarpa (Torr. &amp; Gray).</title>
        <authorList>
            <person name="Tuskan G.A."/>
            <person name="Difazio S."/>
            <person name="Jansson S."/>
            <person name="Bohlmann J."/>
            <person name="Grigoriev I."/>
            <person name="Hellsten U."/>
            <person name="Putnam N."/>
            <person name="Ralph S."/>
            <person name="Rombauts S."/>
            <person name="Salamov A."/>
            <person name="Schein J."/>
            <person name="Sterck L."/>
            <person name="Aerts A."/>
            <person name="Bhalerao R.R."/>
            <person name="Bhalerao R.P."/>
            <person name="Blaudez D."/>
            <person name="Boerjan W."/>
            <person name="Brun A."/>
            <person name="Brunner A."/>
            <person name="Busov V."/>
            <person name="Campbell M."/>
            <person name="Carlson J."/>
            <person name="Chalot M."/>
            <person name="Chapman J."/>
            <person name="Chen G.L."/>
            <person name="Cooper D."/>
            <person name="Coutinho P.M."/>
            <person name="Couturier J."/>
            <person name="Covert S."/>
            <person name="Cronk Q."/>
            <person name="Cunningham R."/>
            <person name="Davis J."/>
            <person name="Degroeve S."/>
            <person name="Dejardin A."/>
            <person name="Depamphilis C."/>
            <person name="Detter J."/>
            <person name="Dirks B."/>
            <person name="Dubchak I."/>
            <person name="Duplessis S."/>
            <person name="Ehlting J."/>
            <person name="Ellis B."/>
            <person name="Gendler K."/>
            <person name="Goodstein D."/>
            <person name="Gribskov M."/>
            <person name="Grimwood J."/>
            <person name="Groover A."/>
            <person name="Gunter L."/>
            <person name="Hamberger B."/>
            <person name="Heinze B."/>
            <person name="Helariutta Y."/>
            <person name="Henrissat B."/>
            <person name="Holligan D."/>
            <person name="Holt R."/>
            <person name="Huang W."/>
            <person name="Islam-Faridi N."/>
            <person name="Jones S."/>
            <person name="Jones-Rhoades M."/>
            <person name="Jorgensen R."/>
            <person name="Joshi C."/>
            <person name="Kangasjarvi J."/>
            <person name="Karlsson J."/>
            <person name="Kelleher C."/>
            <person name="Kirkpatrick R."/>
            <person name="Kirst M."/>
            <person name="Kohler A."/>
            <person name="Kalluri U."/>
            <person name="Larimer F."/>
            <person name="Leebens-Mack J."/>
            <person name="Leple J.C."/>
            <person name="Locascio P."/>
            <person name="Lou Y."/>
            <person name="Lucas S."/>
            <person name="Martin F."/>
            <person name="Montanini B."/>
            <person name="Napoli C."/>
            <person name="Nelson D.R."/>
            <person name="Nelson C."/>
            <person name="Nieminen K."/>
            <person name="Nilsson O."/>
            <person name="Pereda V."/>
            <person name="Peter G."/>
            <person name="Philippe R."/>
            <person name="Pilate G."/>
            <person name="Poliakov A."/>
            <person name="Razumovskaya J."/>
            <person name="Richardson P."/>
            <person name="Rinaldi C."/>
            <person name="Ritland K."/>
            <person name="Rouze P."/>
            <person name="Ryaboy D."/>
            <person name="Schmutz J."/>
            <person name="Schrader J."/>
            <person name="Segerman B."/>
            <person name="Shin H."/>
            <person name="Siddiqui A."/>
            <person name="Sterky F."/>
            <person name="Terry A."/>
            <person name="Tsai C.J."/>
            <person name="Uberbacher E."/>
            <person name="Unneberg P."/>
            <person name="Vahala J."/>
            <person name="Wall K."/>
            <person name="Wessler S."/>
            <person name="Yang G."/>
            <person name="Yin T."/>
            <person name="Douglas C."/>
            <person name="Marra M."/>
            <person name="Sandberg G."/>
            <person name="Van de Peer Y."/>
            <person name="Rokhsar D."/>
        </authorList>
    </citation>
    <scope>NUCLEOTIDE SEQUENCE [LARGE SCALE GENOMIC DNA]</scope>
    <source>
        <strain evidence="13">cv. Nisqually</strain>
    </source>
</reference>
<evidence type="ECO:0000256" key="4">
    <source>
        <dbReference type="ARBA" id="ARBA00022763"/>
    </source>
</evidence>
<dbReference type="GO" id="GO:0006355">
    <property type="term" value="P:regulation of DNA-templated transcription"/>
    <property type="evidence" value="ECO:0007669"/>
    <property type="project" value="InterPro"/>
</dbReference>
<keyword evidence="6 11" id="KW-0862">Zinc</keyword>
<sequence length="81" mass="8962">MNATFSAPRSLVPIDSCRVGAHNPAFSQQASYITGSVYVKPQQVSLVNHRPFIFFAPEVAVENLLHQRSISATEFTCYCSK</sequence>
<dbReference type="PANTHER" id="PTHR12831:SF0">
    <property type="entry name" value="GENERAL TRANSCRIPTION FACTOR IIH SUBUNIT 3"/>
    <property type="match status" value="1"/>
</dbReference>
<keyword evidence="8 11" id="KW-0804">Transcription</keyword>
<dbReference type="InParanoid" id="A0A3N7G7Y6"/>
<evidence type="ECO:0000256" key="9">
    <source>
        <dbReference type="ARBA" id="ARBA00023204"/>
    </source>
</evidence>
<dbReference type="Proteomes" id="UP000006729">
    <property type="component" value="Chromosome 17"/>
</dbReference>
<keyword evidence="4 11" id="KW-0227">DNA damage</keyword>
<name>A0A3N7G7Y6_POPTR</name>
<dbReference type="Gene3D" id="3.40.50.410">
    <property type="entry name" value="von Willebrand factor, type A domain"/>
    <property type="match status" value="1"/>
</dbReference>
<dbReference type="GO" id="GO:0008270">
    <property type="term" value="F:zinc ion binding"/>
    <property type="evidence" value="ECO:0007669"/>
    <property type="project" value="UniProtKB-KW"/>
</dbReference>
<dbReference type="InterPro" id="IPR004600">
    <property type="entry name" value="TFIIH_Tfb4/GTF2H3"/>
</dbReference>
<keyword evidence="7 11" id="KW-0805">Transcription regulation</keyword>
<evidence type="ECO:0000313" key="13">
    <source>
        <dbReference type="Proteomes" id="UP000006729"/>
    </source>
</evidence>
<comment type="subcellular location">
    <subcellularLocation>
        <location evidence="1 11">Nucleus</location>
    </subcellularLocation>
</comment>